<dbReference type="RefSeq" id="WP_388349773.1">
    <property type="nucleotide sequence ID" value="NZ_JBIAFJ010000021.1"/>
</dbReference>
<feature type="domain" description="CAAX prenyl protease 2/Lysostaphin resistance protein A-like" evidence="1">
    <location>
        <begin position="1"/>
        <end position="56"/>
    </location>
</feature>
<evidence type="ECO:0000259" key="1">
    <source>
        <dbReference type="Pfam" id="PF02517"/>
    </source>
</evidence>
<keyword evidence="3" id="KW-1185">Reference proteome</keyword>
<dbReference type="EMBL" id="JBIAFJ010000021">
    <property type="protein sequence ID" value="MFE9172294.1"/>
    <property type="molecule type" value="Genomic_DNA"/>
</dbReference>
<dbReference type="Pfam" id="PF02517">
    <property type="entry name" value="Rce1-like"/>
    <property type="match status" value="1"/>
</dbReference>
<name>A0ABW6KY47_9ACTN</name>
<evidence type="ECO:0000313" key="3">
    <source>
        <dbReference type="Proteomes" id="UP001601197"/>
    </source>
</evidence>
<organism evidence="2 3">
    <name type="scientific">Streptomyces kebangsaanensis</name>
    <dbReference type="NCBI Taxonomy" id="864058"/>
    <lineage>
        <taxon>Bacteria</taxon>
        <taxon>Bacillati</taxon>
        <taxon>Actinomycetota</taxon>
        <taxon>Actinomycetes</taxon>
        <taxon>Kitasatosporales</taxon>
        <taxon>Streptomycetaceae</taxon>
        <taxon>Streptomyces</taxon>
    </lineage>
</organism>
<dbReference type="Proteomes" id="UP001601197">
    <property type="component" value="Unassembled WGS sequence"/>
</dbReference>
<evidence type="ECO:0000313" key="2">
    <source>
        <dbReference type="EMBL" id="MFE9172294.1"/>
    </source>
</evidence>
<gene>
    <name evidence="2" type="ORF">ACFYNZ_22930</name>
</gene>
<dbReference type="InterPro" id="IPR003675">
    <property type="entry name" value="Rce1/LyrA-like_dom"/>
</dbReference>
<sequence length="66" mass="6883">MLFGLWHVLPSLRPAAAEPAPTRVFGHSVLGAAVADVRRRGGSLPAPMGLHRAVNGLGCLAGFLLR</sequence>
<reference evidence="2 3" key="1">
    <citation type="submission" date="2024-10" db="EMBL/GenBank/DDBJ databases">
        <title>The Natural Products Discovery Center: Release of the First 8490 Sequenced Strains for Exploring Actinobacteria Biosynthetic Diversity.</title>
        <authorList>
            <person name="Kalkreuter E."/>
            <person name="Kautsar S.A."/>
            <person name="Yang D."/>
            <person name="Bader C.D."/>
            <person name="Teijaro C.N."/>
            <person name="Fluegel L."/>
            <person name="Davis C.M."/>
            <person name="Simpson J.R."/>
            <person name="Lauterbach L."/>
            <person name="Steele A.D."/>
            <person name="Gui C."/>
            <person name="Meng S."/>
            <person name="Li G."/>
            <person name="Viehrig K."/>
            <person name="Ye F."/>
            <person name="Su P."/>
            <person name="Kiefer A.F."/>
            <person name="Nichols A."/>
            <person name="Cepeda A.J."/>
            <person name="Yan W."/>
            <person name="Fan B."/>
            <person name="Jiang Y."/>
            <person name="Adhikari A."/>
            <person name="Zheng C.-J."/>
            <person name="Schuster L."/>
            <person name="Cowan T.M."/>
            <person name="Smanski M.J."/>
            <person name="Chevrette M.G."/>
            <person name="De Carvalho L.P.S."/>
            <person name="Shen B."/>
        </authorList>
    </citation>
    <scope>NUCLEOTIDE SEQUENCE [LARGE SCALE GENOMIC DNA]</scope>
    <source>
        <strain evidence="2 3">NPDC007147</strain>
    </source>
</reference>
<protein>
    <submittedName>
        <fullName evidence="2">Type II CAAX prenyl endopeptidase Rce1 family protein</fullName>
    </submittedName>
</protein>
<accession>A0ABW6KY47</accession>
<comment type="caution">
    <text evidence="2">The sequence shown here is derived from an EMBL/GenBank/DDBJ whole genome shotgun (WGS) entry which is preliminary data.</text>
</comment>
<proteinExistence type="predicted"/>